<dbReference type="EMBL" id="OOGT01000028">
    <property type="protein sequence ID" value="SPL69766.1"/>
    <property type="molecule type" value="Genomic_DNA"/>
</dbReference>
<dbReference type="InParanoid" id="A0A2U3MWG9"/>
<dbReference type="Proteomes" id="UP000245974">
    <property type="component" value="Unassembled WGS sequence"/>
</dbReference>
<organism evidence="2 3">
    <name type="scientific">Acinetobacter stercoris</name>
    <dbReference type="NCBI Taxonomy" id="2126983"/>
    <lineage>
        <taxon>Bacteria</taxon>
        <taxon>Pseudomonadati</taxon>
        <taxon>Pseudomonadota</taxon>
        <taxon>Gammaproteobacteria</taxon>
        <taxon>Moraxellales</taxon>
        <taxon>Moraxellaceae</taxon>
        <taxon>Acinetobacter</taxon>
    </lineage>
</organism>
<gene>
    <name evidence="2" type="ORF">KPC_0944</name>
</gene>
<dbReference type="OrthoDB" id="1261251at2"/>
<name>A0A2U3MWG9_9GAMM</name>
<evidence type="ECO:0000313" key="2">
    <source>
        <dbReference type="EMBL" id="SPL69766.1"/>
    </source>
</evidence>
<protein>
    <recommendedName>
        <fullName evidence="1">Zinc-ribbon 15 domain-containing protein</fullName>
    </recommendedName>
</protein>
<dbReference type="RefSeq" id="WP_121973282.1">
    <property type="nucleotide sequence ID" value="NZ_OOGT01000028.1"/>
</dbReference>
<dbReference type="InterPro" id="IPR031493">
    <property type="entry name" value="Zinc_ribbon_15"/>
</dbReference>
<reference evidence="3" key="1">
    <citation type="submission" date="2018-03" db="EMBL/GenBank/DDBJ databases">
        <authorList>
            <person name="Blom J."/>
        </authorList>
    </citation>
    <scope>NUCLEOTIDE SEQUENCE [LARGE SCALE GENOMIC DNA]</scope>
    <source>
        <strain evidence="3">KPC-SM-21</strain>
    </source>
</reference>
<feature type="domain" description="Zinc-ribbon 15" evidence="1">
    <location>
        <begin position="20"/>
        <end position="67"/>
    </location>
</feature>
<dbReference type="Pfam" id="PF17032">
    <property type="entry name" value="Zn_ribbon_15"/>
    <property type="match status" value="1"/>
</dbReference>
<sequence>MFFIFGISPKTINTQSGQFLCPVCKTRSAYEIKEQRSYFSLFFIPVFPVGKPKQSLVKCLHCGTEMPPMVLEHNT</sequence>
<dbReference type="AlphaFoldDB" id="A0A2U3MWG9"/>
<evidence type="ECO:0000259" key="1">
    <source>
        <dbReference type="Pfam" id="PF17032"/>
    </source>
</evidence>
<proteinExistence type="predicted"/>
<evidence type="ECO:0000313" key="3">
    <source>
        <dbReference type="Proteomes" id="UP000245974"/>
    </source>
</evidence>
<accession>A0A2U3MWG9</accession>
<keyword evidence="3" id="KW-1185">Reference proteome</keyword>